<evidence type="ECO:0000313" key="1">
    <source>
        <dbReference type="EMBL" id="XDG30809.1"/>
    </source>
</evidence>
<sequence>MEIDVKMDDSLVKELEKELEYMSRMQVEYGYFPEQFHTEANLPTASVAEYNNSGVKNSKGGWHIPPRPFLDQAHYITEDDLPKFNAIMQDSLVYGGKMQIRTGLKMIGDQVADNIRESIEMQNFKELAPSTISQKGSDVQLIETSELYDSATYKITTEGGK</sequence>
<reference evidence="1" key="1">
    <citation type="submission" date="2024-06" db="EMBL/GenBank/DDBJ databases">
        <authorList>
            <person name="Yang R."/>
        </authorList>
    </citation>
    <scope>NUCLEOTIDE SEQUENCE</scope>
</reference>
<accession>A0AB39AJF3</accession>
<organism evidence="1">
    <name type="scientific">Vibrio phage P018-4</name>
    <dbReference type="NCBI Taxonomy" id="3229728"/>
    <lineage>
        <taxon>Viruses</taxon>
        <taxon>Duplodnaviria</taxon>
        <taxon>Heunggongvirae</taxon>
        <taxon>Uroviricota</taxon>
        <taxon>Caudoviricetes</taxon>
    </lineage>
</organism>
<proteinExistence type="predicted"/>
<protein>
    <submittedName>
        <fullName evidence="1">Tail completion or Neck1 protein</fullName>
    </submittedName>
</protein>
<dbReference type="EMBL" id="PP934186">
    <property type="protein sequence ID" value="XDG30809.1"/>
    <property type="molecule type" value="Genomic_DNA"/>
</dbReference>
<name>A0AB39AJF3_9CAUD</name>